<sequence>GIHTHLSLPPTNILVRIQINLEHIINEATQIFEKVTPKKIMSSNLLKAYFGKDLFTEIHSSLNNLDNTFDDGSLMIICMNKSQVIAWKNIEYFQIDMASKRVRENINEFEINNYCENYNQSITYACVYTNASTFETYYQIFTSLWHYFKILTEESPMFDYIHNKGWRCILGDLDQGQAKGLGLALANIEPKKRKYSNTEKNQYTTRSTANKNKLQKNFETDLDETEKNLAIREKQLELEEHKAELELKRLNIKKIKKDLNL</sequence>
<feature type="non-terminal residue" evidence="1">
    <location>
        <position position="1"/>
    </location>
</feature>
<organism evidence="1 2">
    <name type="scientific">Cetraspora pellucida</name>
    <dbReference type="NCBI Taxonomy" id="1433469"/>
    <lineage>
        <taxon>Eukaryota</taxon>
        <taxon>Fungi</taxon>
        <taxon>Fungi incertae sedis</taxon>
        <taxon>Mucoromycota</taxon>
        <taxon>Glomeromycotina</taxon>
        <taxon>Glomeromycetes</taxon>
        <taxon>Diversisporales</taxon>
        <taxon>Gigasporaceae</taxon>
        <taxon>Cetraspora</taxon>
    </lineage>
</organism>
<name>A0ACA9N6K7_9GLOM</name>
<evidence type="ECO:0000313" key="1">
    <source>
        <dbReference type="EMBL" id="CAG8621511.1"/>
    </source>
</evidence>
<reference evidence="1" key="1">
    <citation type="submission" date="2021-06" db="EMBL/GenBank/DDBJ databases">
        <authorList>
            <person name="Kallberg Y."/>
            <person name="Tangrot J."/>
            <person name="Rosling A."/>
        </authorList>
    </citation>
    <scope>NUCLEOTIDE SEQUENCE</scope>
    <source>
        <strain evidence="1">28 12/20/2015</strain>
    </source>
</reference>
<evidence type="ECO:0000313" key="2">
    <source>
        <dbReference type="Proteomes" id="UP000789366"/>
    </source>
</evidence>
<keyword evidence="2" id="KW-1185">Reference proteome</keyword>
<protein>
    <submittedName>
        <fullName evidence="1">7304_t:CDS:1</fullName>
    </submittedName>
</protein>
<dbReference type="EMBL" id="CAJVPW010011023">
    <property type="protein sequence ID" value="CAG8621511.1"/>
    <property type="molecule type" value="Genomic_DNA"/>
</dbReference>
<accession>A0ACA9N6K7</accession>
<proteinExistence type="predicted"/>
<comment type="caution">
    <text evidence="1">The sequence shown here is derived from an EMBL/GenBank/DDBJ whole genome shotgun (WGS) entry which is preliminary data.</text>
</comment>
<dbReference type="Proteomes" id="UP000789366">
    <property type="component" value="Unassembled WGS sequence"/>
</dbReference>
<gene>
    <name evidence="1" type="ORF">SPELUC_LOCUS7880</name>
</gene>